<gene>
    <name evidence="1" type="ORF">NQV15_10300</name>
</gene>
<organism evidence="1 2">
    <name type="scientific">Aeromicrobium wangtongii</name>
    <dbReference type="NCBI Taxonomy" id="2969247"/>
    <lineage>
        <taxon>Bacteria</taxon>
        <taxon>Bacillati</taxon>
        <taxon>Actinomycetota</taxon>
        <taxon>Actinomycetes</taxon>
        <taxon>Propionibacteriales</taxon>
        <taxon>Nocardioidaceae</taxon>
        <taxon>Aeromicrobium</taxon>
    </lineage>
</organism>
<keyword evidence="2" id="KW-1185">Reference proteome</keyword>
<sequence length="84" mass="9184">MMWLIVAQVTVCVLVLIGLGFVVAMKWIGTLTWMGVQSLRHGLPALRAARPTPRLVRESSITSQGPAVSRFAAFAANVRQHRDA</sequence>
<name>A0ABY5M5N8_9ACTN</name>
<reference evidence="1 2" key="1">
    <citation type="submission" date="2022-08" db="EMBL/GenBank/DDBJ databases">
        <title>novel species in genus Aeromicrobium.</title>
        <authorList>
            <person name="Ye L."/>
        </authorList>
    </citation>
    <scope>NUCLEOTIDE SEQUENCE [LARGE SCALE GENOMIC DNA]</scope>
    <source>
        <strain evidence="2">zg-Y1379</strain>
    </source>
</reference>
<protein>
    <submittedName>
        <fullName evidence="1">Uncharacterized protein</fullName>
    </submittedName>
</protein>
<evidence type="ECO:0000313" key="1">
    <source>
        <dbReference type="EMBL" id="UUP12250.1"/>
    </source>
</evidence>
<proteinExistence type="predicted"/>
<dbReference type="EMBL" id="CP102173">
    <property type="protein sequence ID" value="UUP12250.1"/>
    <property type="molecule type" value="Genomic_DNA"/>
</dbReference>
<evidence type="ECO:0000313" key="2">
    <source>
        <dbReference type="Proteomes" id="UP001316184"/>
    </source>
</evidence>
<accession>A0ABY5M5N8</accession>
<dbReference type="RefSeq" id="WP_232399735.1">
    <property type="nucleotide sequence ID" value="NZ_CP102173.1"/>
</dbReference>
<dbReference type="Proteomes" id="UP001316184">
    <property type="component" value="Chromosome"/>
</dbReference>